<keyword evidence="6" id="KW-1185">Reference proteome</keyword>
<comment type="similarity">
    <text evidence="1">Belongs to the glycosyl hydrolase 35 family.</text>
</comment>
<comment type="caution">
    <text evidence="5">The sequence shown here is derived from an EMBL/GenBank/DDBJ whole genome shotgun (WGS) entry which is preliminary data.</text>
</comment>
<reference evidence="5" key="1">
    <citation type="journal article" date="2020" name="J Insects Food Feed">
        <title>The yellow mealworm (Tenebrio molitor) genome: a resource for the emerging insects as food and feed industry.</title>
        <authorList>
            <person name="Eriksson T."/>
            <person name="Andere A."/>
            <person name="Kelstrup H."/>
            <person name="Emery V."/>
            <person name="Picard C."/>
        </authorList>
    </citation>
    <scope>NUCLEOTIDE SEQUENCE</scope>
    <source>
        <strain evidence="5">Stoneville</strain>
        <tissue evidence="5">Whole head</tissue>
    </source>
</reference>
<evidence type="ECO:0000313" key="4">
    <source>
        <dbReference type="EMBL" id="KAH0807700.1"/>
    </source>
</evidence>
<dbReference type="PANTHER" id="PTHR23421">
    <property type="entry name" value="BETA-GALACTOSIDASE RELATED"/>
    <property type="match status" value="1"/>
</dbReference>
<evidence type="ECO:0000313" key="6">
    <source>
        <dbReference type="Proteomes" id="UP000719412"/>
    </source>
</evidence>
<protein>
    <recommendedName>
        <fullName evidence="3">Glycoside hydrolase 35 catalytic domain-containing protein</fullName>
    </recommendedName>
</protein>
<accession>A0A8J6H495</accession>
<dbReference type="GO" id="GO:0005975">
    <property type="term" value="P:carbohydrate metabolic process"/>
    <property type="evidence" value="ECO:0007669"/>
    <property type="project" value="InterPro"/>
</dbReference>
<dbReference type="EMBL" id="JABDTM020029846">
    <property type="protein sequence ID" value="KAH0807701.1"/>
    <property type="molecule type" value="Genomic_DNA"/>
</dbReference>
<proteinExistence type="inferred from homology"/>
<gene>
    <name evidence="5" type="ORF">GEV33_015090</name>
    <name evidence="4" type="ORF">GEV33_015091</name>
</gene>
<dbReference type="Pfam" id="PF01301">
    <property type="entry name" value="Glyco_hydro_35"/>
    <property type="match status" value="1"/>
</dbReference>
<dbReference type="GO" id="GO:0004553">
    <property type="term" value="F:hydrolase activity, hydrolyzing O-glycosyl compounds"/>
    <property type="evidence" value="ECO:0007669"/>
    <property type="project" value="InterPro"/>
</dbReference>
<evidence type="ECO:0000313" key="5">
    <source>
        <dbReference type="EMBL" id="KAH0807701.1"/>
    </source>
</evidence>
<dbReference type="EMBL" id="JABDTM020029847">
    <property type="protein sequence ID" value="KAH0807700.1"/>
    <property type="molecule type" value="Genomic_DNA"/>
</dbReference>
<name>A0A8J6H495_TENMO</name>
<dbReference type="Proteomes" id="UP000719412">
    <property type="component" value="Unassembled WGS sequence"/>
</dbReference>
<dbReference type="AlphaFoldDB" id="A0A8J6H495"/>
<keyword evidence="2" id="KW-0732">Signal</keyword>
<dbReference type="InterPro" id="IPR001944">
    <property type="entry name" value="Glycoside_Hdrlase_35"/>
</dbReference>
<evidence type="ECO:0000256" key="2">
    <source>
        <dbReference type="SAM" id="SignalP"/>
    </source>
</evidence>
<feature type="domain" description="Glycoside hydrolase 35 catalytic" evidence="3">
    <location>
        <begin position="46"/>
        <end position="221"/>
    </location>
</feature>
<feature type="signal peptide" evidence="2">
    <location>
        <begin position="1"/>
        <end position="21"/>
    </location>
</feature>
<sequence length="247" mass="27945">MAFSFRNLLSLLSLITLGVSADLPTLYEYYTEGGINSGLSVDQSYFTLNGKNISIYSGAMHYFRIPPELWQDRLRKLRAAGLNTVETYVAWNIHEPQDGVFDFGDGGTDLGAWADLAGFIKLAQQEDLLVIVRPGPYIGADLDFGGFPSWLLKNDGIEVRTNDATFMSYVQRYFDQLLPILSELQFTKGGPIIMVQVENELGFSLRIDTDYLQGVYDMIVCYSKRSKLQWTSKEILALWKNYNQISL</sequence>
<dbReference type="SUPFAM" id="SSF51445">
    <property type="entry name" value="(Trans)glycosidases"/>
    <property type="match status" value="1"/>
</dbReference>
<evidence type="ECO:0000259" key="3">
    <source>
        <dbReference type="Pfam" id="PF01301"/>
    </source>
</evidence>
<dbReference type="PRINTS" id="PR00742">
    <property type="entry name" value="GLHYDRLASE35"/>
</dbReference>
<reference evidence="5" key="2">
    <citation type="submission" date="2021-08" db="EMBL/GenBank/DDBJ databases">
        <authorList>
            <person name="Eriksson T."/>
        </authorList>
    </citation>
    <scope>NUCLEOTIDE SEQUENCE</scope>
    <source>
        <strain evidence="5">Stoneville</strain>
        <tissue evidence="5">Whole head</tissue>
    </source>
</reference>
<organism evidence="5 6">
    <name type="scientific">Tenebrio molitor</name>
    <name type="common">Yellow mealworm beetle</name>
    <dbReference type="NCBI Taxonomy" id="7067"/>
    <lineage>
        <taxon>Eukaryota</taxon>
        <taxon>Metazoa</taxon>
        <taxon>Ecdysozoa</taxon>
        <taxon>Arthropoda</taxon>
        <taxon>Hexapoda</taxon>
        <taxon>Insecta</taxon>
        <taxon>Pterygota</taxon>
        <taxon>Neoptera</taxon>
        <taxon>Endopterygota</taxon>
        <taxon>Coleoptera</taxon>
        <taxon>Polyphaga</taxon>
        <taxon>Cucujiformia</taxon>
        <taxon>Tenebrionidae</taxon>
        <taxon>Tenebrio</taxon>
    </lineage>
</organism>
<dbReference type="InterPro" id="IPR017853">
    <property type="entry name" value="GH"/>
</dbReference>
<evidence type="ECO:0000256" key="1">
    <source>
        <dbReference type="ARBA" id="ARBA00009809"/>
    </source>
</evidence>
<dbReference type="Gene3D" id="3.20.20.80">
    <property type="entry name" value="Glycosidases"/>
    <property type="match status" value="1"/>
</dbReference>
<dbReference type="InterPro" id="IPR031330">
    <property type="entry name" value="Gly_Hdrlase_35_cat"/>
</dbReference>
<feature type="chain" id="PRO_5035416041" description="Glycoside hydrolase 35 catalytic domain-containing protein" evidence="2">
    <location>
        <begin position="22"/>
        <end position="247"/>
    </location>
</feature>